<dbReference type="Gene3D" id="1.10.155.10">
    <property type="entry name" value="Chemotaxis receptor methyltransferase CheR, N-terminal domain"/>
    <property type="match status" value="1"/>
</dbReference>
<evidence type="ECO:0000313" key="8">
    <source>
        <dbReference type="EMBL" id="NKF21721.1"/>
    </source>
</evidence>
<comment type="catalytic activity">
    <reaction evidence="1 5">
        <text>L-glutamyl-[protein] + S-adenosyl-L-methionine = [protein]-L-glutamate 5-O-methyl ester + S-adenosyl-L-homocysteine</text>
        <dbReference type="Rhea" id="RHEA:24452"/>
        <dbReference type="Rhea" id="RHEA-COMP:10208"/>
        <dbReference type="Rhea" id="RHEA-COMP:10311"/>
        <dbReference type="ChEBI" id="CHEBI:29973"/>
        <dbReference type="ChEBI" id="CHEBI:57856"/>
        <dbReference type="ChEBI" id="CHEBI:59789"/>
        <dbReference type="ChEBI" id="CHEBI:82795"/>
        <dbReference type="EC" id="2.1.1.80"/>
    </reaction>
</comment>
<dbReference type="InterPro" id="IPR022642">
    <property type="entry name" value="CheR_C"/>
</dbReference>
<dbReference type="Proteomes" id="UP000653472">
    <property type="component" value="Unassembled WGS sequence"/>
</dbReference>
<dbReference type="PIRSF" id="PIRSF000410">
    <property type="entry name" value="CheR"/>
    <property type="match status" value="1"/>
</dbReference>
<dbReference type="Pfam" id="PF01739">
    <property type="entry name" value="CheR"/>
    <property type="match status" value="1"/>
</dbReference>
<evidence type="ECO:0000256" key="3">
    <source>
        <dbReference type="ARBA" id="ARBA00022679"/>
    </source>
</evidence>
<evidence type="ECO:0000313" key="9">
    <source>
        <dbReference type="Proteomes" id="UP000653472"/>
    </source>
</evidence>
<feature type="binding site" evidence="6">
    <location>
        <begin position="211"/>
        <end position="212"/>
    </location>
    <ligand>
        <name>S-adenosyl-L-methionine</name>
        <dbReference type="ChEBI" id="CHEBI:59789"/>
    </ligand>
</feature>
<dbReference type="InterPro" id="IPR000780">
    <property type="entry name" value="CheR_MeTrfase"/>
</dbReference>
<keyword evidence="2 5" id="KW-0489">Methyltransferase</keyword>
<evidence type="ECO:0000256" key="5">
    <source>
        <dbReference type="PIRNR" id="PIRNR000410"/>
    </source>
</evidence>
<keyword evidence="4 5" id="KW-0949">S-adenosyl-L-methionine</keyword>
<keyword evidence="3 5" id="KW-0808">Transferase</keyword>
<feature type="domain" description="CheR-type methyltransferase" evidence="7">
    <location>
        <begin position="13"/>
        <end position="283"/>
    </location>
</feature>
<feature type="binding site" evidence="6">
    <location>
        <begin position="229"/>
        <end position="230"/>
    </location>
    <ligand>
        <name>S-adenosyl-L-methionine</name>
        <dbReference type="ChEBI" id="CHEBI:59789"/>
    </ligand>
</feature>
<dbReference type="InterPro" id="IPR026024">
    <property type="entry name" value="Chemotaxis_MeTrfase_CheR"/>
</dbReference>
<dbReference type="RefSeq" id="WP_168146959.1">
    <property type="nucleotide sequence ID" value="NZ_JAAVXB010000002.1"/>
</dbReference>
<dbReference type="InterPro" id="IPR029063">
    <property type="entry name" value="SAM-dependent_MTases_sf"/>
</dbReference>
<dbReference type="PRINTS" id="PR00996">
    <property type="entry name" value="CHERMTFRASE"/>
</dbReference>
<dbReference type="SUPFAM" id="SSF53335">
    <property type="entry name" value="S-adenosyl-L-methionine-dependent methyltransferases"/>
    <property type="match status" value="1"/>
</dbReference>
<protein>
    <recommendedName>
        <fullName evidence="5">Chemotaxis protein methyltransferase</fullName>
        <ecNumber evidence="5">2.1.1.80</ecNumber>
    </recommendedName>
</protein>
<proteinExistence type="predicted"/>
<reference evidence="8" key="1">
    <citation type="submission" date="2020-03" db="EMBL/GenBank/DDBJ databases">
        <title>Solimonas marina sp. nov., isolated from deep seawater of the Pacific Ocean.</title>
        <authorList>
            <person name="Liu X."/>
            <person name="Lai Q."/>
            <person name="Sun F."/>
            <person name="Gai Y."/>
            <person name="Li G."/>
            <person name="Shao Z."/>
        </authorList>
    </citation>
    <scope>NUCLEOTIDE SEQUENCE</scope>
    <source>
        <strain evidence="8">C16B3</strain>
    </source>
</reference>
<dbReference type="PANTHER" id="PTHR24422:SF19">
    <property type="entry name" value="CHEMOTAXIS PROTEIN METHYLTRANSFERASE"/>
    <property type="match status" value="1"/>
</dbReference>
<evidence type="ECO:0000256" key="2">
    <source>
        <dbReference type="ARBA" id="ARBA00022603"/>
    </source>
</evidence>
<dbReference type="InterPro" id="IPR022641">
    <property type="entry name" value="CheR_N"/>
</dbReference>
<comment type="caution">
    <text evidence="8">The sequence shown here is derived from an EMBL/GenBank/DDBJ whole genome shotgun (WGS) entry which is preliminary data.</text>
</comment>
<accession>A0A969WA47</accession>
<feature type="binding site" evidence="6">
    <location>
        <position position="128"/>
    </location>
    <ligand>
        <name>S-adenosyl-L-methionine</name>
        <dbReference type="ChEBI" id="CHEBI:59789"/>
    </ligand>
</feature>
<dbReference type="EMBL" id="JAAVXB010000002">
    <property type="protein sequence ID" value="NKF21721.1"/>
    <property type="molecule type" value="Genomic_DNA"/>
</dbReference>
<sequence>MSSAVTEAVPTAGGEREFAFTARDFERICTMIHSRAGIALASSKRDMVYSRLSRRLRALGLKSFTDYLDRLGDIHDPEWEAFTNALTTNLTSFFREAHHFDTLKELLLRTPARRPLLLWSSAASTGEEPYSIAMAACEAFGTLNPPVRILATDLDTQVLAHGERGIYPLERIARLDEARVRRFFLRGSGAHAGECRVSESLRALVSFRQLNLLDTRWPLKGAYTGIFCRNVMIYFDKPTQHGVLSRLVPLLADDGLLFAGHSESFFHAADLVRPCGRTVYRRA</sequence>
<dbReference type="SUPFAM" id="SSF47757">
    <property type="entry name" value="Chemotaxis receptor methyltransferase CheR, N-terminal domain"/>
    <property type="match status" value="1"/>
</dbReference>
<evidence type="ECO:0000256" key="1">
    <source>
        <dbReference type="ARBA" id="ARBA00001541"/>
    </source>
</evidence>
<feature type="binding site" evidence="6">
    <location>
        <position position="91"/>
    </location>
    <ligand>
        <name>S-adenosyl-L-methionine</name>
        <dbReference type="ChEBI" id="CHEBI:59789"/>
    </ligand>
</feature>
<dbReference type="InterPro" id="IPR036804">
    <property type="entry name" value="CheR_N_sf"/>
</dbReference>
<dbReference type="SMART" id="SM00138">
    <property type="entry name" value="MeTrc"/>
    <property type="match status" value="1"/>
</dbReference>
<evidence type="ECO:0000259" key="7">
    <source>
        <dbReference type="PROSITE" id="PS50123"/>
    </source>
</evidence>
<gene>
    <name evidence="8" type="ORF">G7Y82_05280</name>
</gene>
<organism evidence="8 9">
    <name type="scientific">Solimonas marina</name>
    <dbReference type="NCBI Taxonomy" id="2714601"/>
    <lineage>
        <taxon>Bacteria</taxon>
        <taxon>Pseudomonadati</taxon>
        <taxon>Pseudomonadota</taxon>
        <taxon>Gammaproteobacteria</taxon>
        <taxon>Nevskiales</taxon>
        <taxon>Nevskiaceae</taxon>
        <taxon>Solimonas</taxon>
    </lineage>
</organism>
<dbReference type="InterPro" id="IPR050903">
    <property type="entry name" value="Bact_Chemotaxis_MeTrfase"/>
</dbReference>
<dbReference type="Pfam" id="PF03705">
    <property type="entry name" value="CheR_N"/>
    <property type="match status" value="1"/>
</dbReference>
<dbReference type="GO" id="GO:0032259">
    <property type="term" value="P:methylation"/>
    <property type="evidence" value="ECO:0007669"/>
    <property type="project" value="UniProtKB-KW"/>
</dbReference>
<feature type="binding site" evidence="6">
    <location>
        <position position="95"/>
    </location>
    <ligand>
        <name>S-adenosyl-L-methionine</name>
        <dbReference type="ChEBI" id="CHEBI:59789"/>
    </ligand>
</feature>
<dbReference type="EC" id="2.1.1.80" evidence="5"/>
<dbReference type="Gene3D" id="3.40.50.150">
    <property type="entry name" value="Vaccinia Virus protein VP39"/>
    <property type="match status" value="1"/>
</dbReference>
<evidence type="ECO:0000256" key="4">
    <source>
        <dbReference type="ARBA" id="ARBA00022691"/>
    </source>
</evidence>
<dbReference type="AlphaFoldDB" id="A0A969WA47"/>
<dbReference type="GO" id="GO:0008983">
    <property type="term" value="F:protein-glutamate O-methyltransferase activity"/>
    <property type="evidence" value="ECO:0007669"/>
    <property type="project" value="UniProtKB-EC"/>
</dbReference>
<feature type="binding site" evidence="6">
    <location>
        <position position="89"/>
    </location>
    <ligand>
        <name>S-adenosyl-L-methionine</name>
        <dbReference type="ChEBI" id="CHEBI:59789"/>
    </ligand>
</feature>
<name>A0A969WA47_9GAMM</name>
<evidence type="ECO:0000256" key="6">
    <source>
        <dbReference type="PIRSR" id="PIRSR000410-1"/>
    </source>
</evidence>
<keyword evidence="9" id="KW-1185">Reference proteome</keyword>
<feature type="binding site" evidence="6">
    <location>
        <position position="153"/>
    </location>
    <ligand>
        <name>S-adenosyl-L-methionine</name>
        <dbReference type="ChEBI" id="CHEBI:59789"/>
    </ligand>
</feature>
<dbReference type="PANTHER" id="PTHR24422">
    <property type="entry name" value="CHEMOTAXIS PROTEIN METHYLTRANSFERASE"/>
    <property type="match status" value="1"/>
</dbReference>
<comment type="function">
    <text evidence="5">Methylation of the membrane-bound methyl-accepting chemotaxis proteins (MCP) to form gamma-glutamyl methyl ester residues in MCP.</text>
</comment>
<dbReference type="PROSITE" id="PS50123">
    <property type="entry name" value="CHER"/>
    <property type="match status" value="1"/>
</dbReference>